<dbReference type="EMBL" id="CALOZG010000029">
    <property type="protein sequence ID" value="CAH4032447.1"/>
    <property type="molecule type" value="Genomic_DNA"/>
</dbReference>
<proteinExistence type="predicted"/>
<keyword evidence="2" id="KW-1185">Reference proteome</keyword>
<protein>
    <submittedName>
        <fullName evidence="1">Uncharacterized protein</fullName>
    </submittedName>
</protein>
<evidence type="ECO:0000313" key="1">
    <source>
        <dbReference type="EMBL" id="CAH4032447.1"/>
    </source>
</evidence>
<accession>A0A9P0TPG0</accession>
<organism evidence="1 2">
    <name type="scientific">Pieris brassicae</name>
    <name type="common">White butterfly</name>
    <name type="synonym">Large white butterfly</name>
    <dbReference type="NCBI Taxonomy" id="7116"/>
    <lineage>
        <taxon>Eukaryota</taxon>
        <taxon>Metazoa</taxon>
        <taxon>Ecdysozoa</taxon>
        <taxon>Arthropoda</taxon>
        <taxon>Hexapoda</taxon>
        <taxon>Insecta</taxon>
        <taxon>Pterygota</taxon>
        <taxon>Neoptera</taxon>
        <taxon>Endopterygota</taxon>
        <taxon>Lepidoptera</taxon>
        <taxon>Glossata</taxon>
        <taxon>Ditrysia</taxon>
        <taxon>Papilionoidea</taxon>
        <taxon>Pieridae</taxon>
        <taxon>Pierinae</taxon>
        <taxon>Pieris</taxon>
    </lineage>
</organism>
<reference evidence="1" key="1">
    <citation type="submission" date="2022-05" db="EMBL/GenBank/DDBJ databases">
        <authorList>
            <person name="Okamura Y."/>
        </authorList>
    </citation>
    <scope>NUCLEOTIDE SEQUENCE</scope>
</reference>
<evidence type="ECO:0000313" key="2">
    <source>
        <dbReference type="Proteomes" id="UP001152562"/>
    </source>
</evidence>
<dbReference type="AlphaFoldDB" id="A0A9P0TPG0"/>
<comment type="caution">
    <text evidence="1">The sequence shown here is derived from an EMBL/GenBank/DDBJ whole genome shotgun (WGS) entry which is preliminary data.</text>
</comment>
<dbReference type="Proteomes" id="UP001152562">
    <property type="component" value="Unassembled WGS sequence"/>
</dbReference>
<name>A0A9P0TPG0_PIEBR</name>
<gene>
    <name evidence="1" type="ORF">PIBRA_LOCUS8829</name>
</gene>
<sequence length="81" mass="9197">MSVLTTPSSLSKIEHENRNTELRKVFDMWSEVATRRVAAATRYRLPGEGSAPPALTTGRRYKINTCFAKSHFDLSAQIWKL</sequence>